<sequence>MSRLPSAEALAFVLSGDFRDPDWRAMLRGLMRGSSTGPFVTPLTPSHFINDEPSAYVTNASGDILLDCGSLEDLTSCIDAIIFAASCNAIKRLLNESVDN</sequence>
<name>E6Q2D9_9ZZZZ</name>
<dbReference type="AlphaFoldDB" id="E6Q2D9"/>
<organism evidence="1">
    <name type="scientific">mine drainage metagenome</name>
    <dbReference type="NCBI Taxonomy" id="410659"/>
    <lineage>
        <taxon>unclassified sequences</taxon>
        <taxon>metagenomes</taxon>
        <taxon>ecological metagenomes</taxon>
    </lineage>
</organism>
<gene>
    <name evidence="1" type="ORF">CARN4_1783</name>
    <name evidence="2" type="ORF">CARN6_2737</name>
</gene>
<dbReference type="EMBL" id="CABO01000017">
    <property type="protein sequence ID" value="CBI01349.1"/>
    <property type="molecule type" value="Genomic_DNA"/>
</dbReference>
<evidence type="ECO:0000313" key="2">
    <source>
        <dbReference type="EMBL" id="CBI06632.1"/>
    </source>
</evidence>
<comment type="caution">
    <text evidence="1">The sequence shown here is derived from an EMBL/GenBank/DDBJ whole genome shotgun (WGS) entry which is preliminary data.</text>
</comment>
<dbReference type="EMBL" id="CABQ01000002">
    <property type="protein sequence ID" value="CBI06632.1"/>
    <property type="molecule type" value="Genomic_DNA"/>
</dbReference>
<evidence type="ECO:0000313" key="1">
    <source>
        <dbReference type="EMBL" id="CBI01349.1"/>
    </source>
</evidence>
<protein>
    <submittedName>
        <fullName evidence="1">Uncharacterized protein</fullName>
    </submittedName>
</protein>
<accession>E6Q2D9</accession>
<proteinExistence type="predicted"/>
<reference evidence="1" key="1">
    <citation type="submission" date="2009-10" db="EMBL/GenBank/DDBJ databases">
        <title>Diversity of trophic interactions inside an arsenic-rich microbial ecosystem.</title>
        <authorList>
            <person name="Bertin P.N."/>
            <person name="Heinrich-Salmeron A."/>
            <person name="Pelletier E."/>
            <person name="Goulhen-Chollet F."/>
            <person name="Arsene-Ploetze F."/>
            <person name="Gallien S."/>
            <person name="Calteau A."/>
            <person name="Vallenet D."/>
            <person name="Casiot C."/>
            <person name="Chane-Woon-Ming B."/>
            <person name="Giloteaux L."/>
            <person name="Barakat M."/>
            <person name="Bonnefoy V."/>
            <person name="Bruneel O."/>
            <person name="Chandler M."/>
            <person name="Cleiss J."/>
            <person name="Duran R."/>
            <person name="Elbaz-Poulichet F."/>
            <person name="Fonknechten N."/>
            <person name="Lauga B."/>
            <person name="Mornico D."/>
            <person name="Ortet P."/>
            <person name="Schaeffer C."/>
            <person name="Siguier P."/>
            <person name="Alexander Thil Smith A."/>
            <person name="Van Dorsselaer A."/>
            <person name="Weissenbach J."/>
            <person name="Medigue C."/>
            <person name="Le Paslier D."/>
        </authorList>
    </citation>
    <scope>NUCLEOTIDE SEQUENCE</scope>
</reference>